<feature type="transmembrane region" description="Helical" evidence="5">
    <location>
        <begin position="111"/>
        <end position="133"/>
    </location>
</feature>
<feature type="transmembrane region" description="Helical" evidence="5">
    <location>
        <begin position="70"/>
        <end position="90"/>
    </location>
</feature>
<keyword evidence="3 5" id="KW-1133">Transmembrane helix</keyword>
<evidence type="ECO:0000256" key="1">
    <source>
        <dbReference type="ARBA" id="ARBA00004141"/>
    </source>
</evidence>
<evidence type="ECO:0000256" key="5">
    <source>
        <dbReference type="SAM" id="Phobius"/>
    </source>
</evidence>
<dbReference type="SUPFAM" id="SSF103481">
    <property type="entry name" value="Multidrug resistance efflux transporter EmrE"/>
    <property type="match status" value="1"/>
</dbReference>
<dbReference type="InterPro" id="IPR037185">
    <property type="entry name" value="EmrE-like"/>
</dbReference>
<dbReference type="Pfam" id="PF03151">
    <property type="entry name" value="TPT"/>
    <property type="match status" value="1"/>
</dbReference>
<comment type="caution">
    <text evidence="7">The sequence shown here is derived from an EMBL/GenBank/DDBJ whole genome shotgun (WGS) entry which is preliminary data.</text>
</comment>
<comment type="subcellular location">
    <subcellularLocation>
        <location evidence="1">Membrane</location>
        <topology evidence="1">Multi-pass membrane protein</topology>
    </subcellularLocation>
</comment>
<dbReference type="PANTHER" id="PTHR11132">
    <property type="entry name" value="SOLUTE CARRIER FAMILY 35"/>
    <property type="match status" value="1"/>
</dbReference>
<keyword evidence="8" id="KW-1185">Reference proteome</keyword>
<feature type="transmembrane region" description="Helical" evidence="5">
    <location>
        <begin position="223"/>
        <end position="243"/>
    </location>
</feature>
<feature type="transmembrane region" description="Helical" evidence="5">
    <location>
        <begin position="297"/>
        <end position="327"/>
    </location>
</feature>
<dbReference type="InterPro" id="IPR050186">
    <property type="entry name" value="TPT_transporter"/>
</dbReference>
<dbReference type="InterPro" id="IPR004853">
    <property type="entry name" value="Sugar_P_trans_dom"/>
</dbReference>
<evidence type="ECO:0000256" key="4">
    <source>
        <dbReference type="ARBA" id="ARBA00023136"/>
    </source>
</evidence>
<keyword evidence="4 5" id="KW-0472">Membrane</keyword>
<gene>
    <name evidence="7" type="ORF">NQ315_005574</name>
</gene>
<dbReference type="EMBL" id="JANEYG010000033">
    <property type="protein sequence ID" value="KAJ8917525.1"/>
    <property type="molecule type" value="Genomic_DNA"/>
</dbReference>
<keyword evidence="2 5" id="KW-0812">Transmembrane</keyword>
<evidence type="ECO:0000256" key="3">
    <source>
        <dbReference type="ARBA" id="ARBA00022989"/>
    </source>
</evidence>
<evidence type="ECO:0000259" key="6">
    <source>
        <dbReference type="Pfam" id="PF03151"/>
    </source>
</evidence>
<name>A0AAV8VUE4_9CUCU</name>
<organism evidence="7 8">
    <name type="scientific">Exocentrus adspersus</name>
    <dbReference type="NCBI Taxonomy" id="1586481"/>
    <lineage>
        <taxon>Eukaryota</taxon>
        <taxon>Metazoa</taxon>
        <taxon>Ecdysozoa</taxon>
        <taxon>Arthropoda</taxon>
        <taxon>Hexapoda</taxon>
        <taxon>Insecta</taxon>
        <taxon>Pterygota</taxon>
        <taxon>Neoptera</taxon>
        <taxon>Endopterygota</taxon>
        <taxon>Coleoptera</taxon>
        <taxon>Polyphaga</taxon>
        <taxon>Cucujiformia</taxon>
        <taxon>Chrysomeloidea</taxon>
        <taxon>Cerambycidae</taxon>
        <taxon>Lamiinae</taxon>
        <taxon>Acanthocinini</taxon>
        <taxon>Exocentrus</taxon>
    </lineage>
</organism>
<evidence type="ECO:0000256" key="2">
    <source>
        <dbReference type="ARBA" id="ARBA00022692"/>
    </source>
</evidence>
<feature type="transmembrane region" description="Helical" evidence="5">
    <location>
        <begin position="40"/>
        <end position="58"/>
    </location>
</feature>
<reference evidence="7 8" key="1">
    <citation type="journal article" date="2023" name="Insect Mol. Biol.">
        <title>Genome sequencing provides insights into the evolution of gene families encoding plant cell wall-degrading enzymes in longhorned beetles.</title>
        <authorList>
            <person name="Shin N.R."/>
            <person name="Okamura Y."/>
            <person name="Kirsch R."/>
            <person name="Pauchet Y."/>
        </authorList>
    </citation>
    <scope>NUCLEOTIDE SEQUENCE [LARGE SCALE GENOMIC DNA]</scope>
    <source>
        <strain evidence="7">EAD_L_NR</strain>
    </source>
</reference>
<feature type="transmembrane region" description="Helical" evidence="5">
    <location>
        <begin position="255"/>
        <end position="277"/>
    </location>
</feature>
<protein>
    <recommendedName>
        <fullName evidence="6">Sugar phosphate transporter domain-containing protein</fullName>
    </recommendedName>
</protein>
<feature type="domain" description="Sugar phosphate transporter" evidence="6">
    <location>
        <begin position="40"/>
        <end position="326"/>
    </location>
</feature>
<dbReference type="AlphaFoldDB" id="A0AAV8VUE4"/>
<sequence>MCKMDKPSNNVVKEVESNGVKKEPLPVVEKSKKGLMNVRAIVFLLLWYFFSGCTLFLNKYILTYLNGNPTVLGACQMLMTATCGFVQLYFPCGMYKPSTRLNKPPGFYRHMVLVGCFRFLTVVLGLVALNYVAVSFTETIKSSAPLFTVLISRCLLGEQTGLFVNLSLLPVMSGLALCSINEVSFELIGFMAAMATNVTECVQNVYSKMLISGDKFKYTPAELQFYTSVASIVVQIPATLLLVDLVSSDKIGYKLILCFVLNGIFFHFQSITAYVLMDYISPVTHSVANTAKRAFLIWLSVLMFGNPVTILSGLGTITVIAGVFLYIKAQEYDNDRLSSANLMHRKVRAI</sequence>
<evidence type="ECO:0000313" key="8">
    <source>
        <dbReference type="Proteomes" id="UP001159042"/>
    </source>
</evidence>
<accession>A0AAV8VUE4</accession>
<proteinExistence type="predicted"/>
<dbReference type="Proteomes" id="UP001159042">
    <property type="component" value="Unassembled WGS sequence"/>
</dbReference>
<dbReference type="GO" id="GO:0016020">
    <property type="term" value="C:membrane"/>
    <property type="evidence" value="ECO:0007669"/>
    <property type="project" value="UniProtKB-SubCell"/>
</dbReference>
<evidence type="ECO:0000313" key="7">
    <source>
        <dbReference type="EMBL" id="KAJ8917525.1"/>
    </source>
</evidence>